<evidence type="ECO:0000256" key="11">
    <source>
        <dbReference type="ARBA" id="ARBA00023160"/>
    </source>
</evidence>
<comment type="cofactor">
    <cofactor evidence="1">
        <name>Fe(2+)</name>
        <dbReference type="ChEBI" id="CHEBI:29033"/>
    </cofactor>
</comment>
<evidence type="ECO:0000256" key="12">
    <source>
        <dbReference type="ARBA" id="ARBA00049304"/>
    </source>
</evidence>
<evidence type="ECO:0000256" key="1">
    <source>
        <dbReference type="ARBA" id="ARBA00001954"/>
    </source>
</evidence>
<dbReference type="PANTHER" id="PTHR31155">
    <property type="entry name" value="ACYL- ACYL-CARRIER-PROTEIN DESATURASE-RELATED"/>
    <property type="match status" value="1"/>
</dbReference>
<sequence>MNQVLHCSADPELQSASLFVTQTILLERVAVICKAEHELYRHRERATFISHGNTARLATTYGDTTLAKICGTIAADEKRHETAYTKIVEKLFELDPDGTVQALASMMKKRITMPAHLMHDGRDDQLFDHYAAVAQRIGVYTAADYAGILEFLLRRWKVESLGSGLSGEGRRAQEYLCTLPQRIKRLEERASDRVKRQSKGSVSFSWVFGRDVEL</sequence>
<comment type="caution">
    <text evidence="13">The sequence shown here is derived from an EMBL/GenBank/DDBJ whole genome shotgun (WGS) entry which is preliminary data.</text>
</comment>
<dbReference type="SUPFAM" id="SSF47240">
    <property type="entry name" value="Ferritin-like"/>
    <property type="match status" value="1"/>
</dbReference>
<keyword evidence="9" id="KW-0408">Iron</keyword>
<keyword evidence="7" id="KW-0809">Transit peptide</keyword>
<evidence type="ECO:0000256" key="8">
    <source>
        <dbReference type="ARBA" id="ARBA00023002"/>
    </source>
</evidence>
<dbReference type="GO" id="GO:0006633">
    <property type="term" value="P:fatty acid biosynthetic process"/>
    <property type="evidence" value="ECO:0007669"/>
    <property type="project" value="UniProtKB-KW"/>
</dbReference>
<dbReference type="Pfam" id="PF03405">
    <property type="entry name" value="FA_desaturase_2"/>
    <property type="match status" value="1"/>
</dbReference>
<dbReference type="Proteomes" id="UP000712281">
    <property type="component" value="Unassembled WGS sequence"/>
</dbReference>
<comment type="catalytic activity">
    <reaction evidence="12">
        <text>octadecanoyl-[ACP] + 2 reduced [2Fe-2S]-[ferredoxin] + O2 + 2 H(+) = (9Z)-octadecenoyl-[ACP] + 2 oxidized [2Fe-2S]-[ferredoxin] + 2 H2O</text>
        <dbReference type="Rhea" id="RHEA:11776"/>
        <dbReference type="Rhea" id="RHEA-COMP:9656"/>
        <dbReference type="Rhea" id="RHEA-COMP:9924"/>
        <dbReference type="Rhea" id="RHEA-COMP:10000"/>
        <dbReference type="Rhea" id="RHEA-COMP:10001"/>
        <dbReference type="ChEBI" id="CHEBI:15377"/>
        <dbReference type="ChEBI" id="CHEBI:15378"/>
        <dbReference type="ChEBI" id="CHEBI:15379"/>
        <dbReference type="ChEBI" id="CHEBI:33737"/>
        <dbReference type="ChEBI" id="CHEBI:33738"/>
        <dbReference type="ChEBI" id="CHEBI:78495"/>
        <dbReference type="ChEBI" id="CHEBI:78783"/>
        <dbReference type="EC" id="1.14.19.2"/>
    </reaction>
</comment>
<gene>
    <name evidence="13" type="ORF">F2Q68_00022653</name>
</gene>
<evidence type="ECO:0000256" key="5">
    <source>
        <dbReference type="ARBA" id="ARBA00022723"/>
    </source>
</evidence>
<name>A0A8S9FYN1_BRACR</name>
<evidence type="ECO:0000256" key="6">
    <source>
        <dbReference type="ARBA" id="ARBA00022832"/>
    </source>
</evidence>
<dbReference type="InterPro" id="IPR005067">
    <property type="entry name" value="Fatty_acid_desaturase-2"/>
</dbReference>
<dbReference type="GO" id="GO:0046872">
    <property type="term" value="F:metal ion binding"/>
    <property type="evidence" value="ECO:0007669"/>
    <property type="project" value="UniProtKB-KW"/>
</dbReference>
<dbReference type="Gene3D" id="1.10.620.20">
    <property type="entry name" value="Ribonucleotide Reductase, subunit A"/>
    <property type="match status" value="1"/>
</dbReference>
<dbReference type="EMBL" id="QGKW02002228">
    <property type="protein sequence ID" value="KAF2538099.1"/>
    <property type="molecule type" value="Genomic_DNA"/>
</dbReference>
<evidence type="ECO:0000256" key="3">
    <source>
        <dbReference type="ARBA" id="ARBA00012617"/>
    </source>
</evidence>
<dbReference type="GO" id="GO:0045300">
    <property type="term" value="F:stearoyl-[ACP] desaturase activity"/>
    <property type="evidence" value="ECO:0007669"/>
    <property type="project" value="UniProtKB-EC"/>
</dbReference>
<reference evidence="13" key="1">
    <citation type="submission" date="2019-12" db="EMBL/GenBank/DDBJ databases">
        <title>Genome sequencing and annotation of Brassica cretica.</title>
        <authorList>
            <person name="Studholme D.J."/>
            <person name="Sarris P.F."/>
        </authorList>
    </citation>
    <scope>NUCLEOTIDE SEQUENCE</scope>
    <source>
        <strain evidence="13">PFS-001/15</strain>
        <tissue evidence="13">Leaf</tissue>
    </source>
</reference>
<dbReference type="EC" id="1.14.19.2" evidence="3"/>
<keyword evidence="11" id="KW-0275">Fatty acid biosynthesis</keyword>
<dbReference type="InterPro" id="IPR012348">
    <property type="entry name" value="RNR-like"/>
</dbReference>
<evidence type="ECO:0000256" key="7">
    <source>
        <dbReference type="ARBA" id="ARBA00022946"/>
    </source>
</evidence>
<evidence type="ECO:0000313" key="13">
    <source>
        <dbReference type="EMBL" id="KAF2538099.1"/>
    </source>
</evidence>
<evidence type="ECO:0000256" key="10">
    <source>
        <dbReference type="ARBA" id="ARBA00023098"/>
    </source>
</evidence>
<comment type="similarity">
    <text evidence="2">Belongs to the fatty acid desaturase type 2 family.</text>
</comment>
<keyword evidence="5" id="KW-0479">Metal-binding</keyword>
<dbReference type="PANTHER" id="PTHR31155:SF18">
    <property type="entry name" value="STEAROYL-[ACYL-CARRIER-PROTEIN] 9-DESATURASE 3, CHLOROPLASTIC"/>
    <property type="match status" value="1"/>
</dbReference>
<keyword evidence="4" id="KW-0444">Lipid biosynthesis</keyword>
<keyword evidence="8" id="KW-0560">Oxidoreductase</keyword>
<keyword evidence="6" id="KW-0276">Fatty acid metabolism</keyword>
<accession>A0A8S9FYN1</accession>
<evidence type="ECO:0000256" key="4">
    <source>
        <dbReference type="ARBA" id="ARBA00022516"/>
    </source>
</evidence>
<proteinExistence type="inferred from homology"/>
<evidence type="ECO:0000313" key="14">
    <source>
        <dbReference type="Proteomes" id="UP000712281"/>
    </source>
</evidence>
<protein>
    <recommendedName>
        <fullName evidence="3">stearoyl-[acyl-carrier-protein] 9-desaturase</fullName>
        <ecNumber evidence="3">1.14.19.2</ecNumber>
    </recommendedName>
</protein>
<evidence type="ECO:0000256" key="2">
    <source>
        <dbReference type="ARBA" id="ARBA00008749"/>
    </source>
</evidence>
<dbReference type="InterPro" id="IPR009078">
    <property type="entry name" value="Ferritin-like_SF"/>
</dbReference>
<dbReference type="AlphaFoldDB" id="A0A8S9FYN1"/>
<organism evidence="13 14">
    <name type="scientific">Brassica cretica</name>
    <name type="common">Mustard</name>
    <dbReference type="NCBI Taxonomy" id="69181"/>
    <lineage>
        <taxon>Eukaryota</taxon>
        <taxon>Viridiplantae</taxon>
        <taxon>Streptophyta</taxon>
        <taxon>Embryophyta</taxon>
        <taxon>Tracheophyta</taxon>
        <taxon>Spermatophyta</taxon>
        <taxon>Magnoliopsida</taxon>
        <taxon>eudicotyledons</taxon>
        <taxon>Gunneridae</taxon>
        <taxon>Pentapetalae</taxon>
        <taxon>rosids</taxon>
        <taxon>malvids</taxon>
        <taxon>Brassicales</taxon>
        <taxon>Brassicaceae</taxon>
        <taxon>Brassiceae</taxon>
        <taxon>Brassica</taxon>
    </lineage>
</organism>
<evidence type="ECO:0000256" key="9">
    <source>
        <dbReference type="ARBA" id="ARBA00023004"/>
    </source>
</evidence>
<keyword evidence="10" id="KW-0443">Lipid metabolism</keyword>
<dbReference type="GO" id="GO:0009570">
    <property type="term" value="C:chloroplast stroma"/>
    <property type="evidence" value="ECO:0007669"/>
    <property type="project" value="TreeGrafter"/>
</dbReference>